<feature type="domain" description="Amidohydrolase-related" evidence="5">
    <location>
        <begin position="10"/>
        <end position="280"/>
    </location>
</feature>
<dbReference type="GO" id="GO:0005829">
    <property type="term" value="C:cytosol"/>
    <property type="evidence" value="ECO:0007669"/>
    <property type="project" value="TreeGrafter"/>
</dbReference>
<evidence type="ECO:0000256" key="1">
    <source>
        <dbReference type="ARBA" id="ARBA00001947"/>
    </source>
</evidence>
<dbReference type="Gene3D" id="3.20.20.140">
    <property type="entry name" value="Metal-dependent hydrolases"/>
    <property type="match status" value="1"/>
</dbReference>
<evidence type="ECO:0000256" key="4">
    <source>
        <dbReference type="ARBA" id="ARBA00022833"/>
    </source>
</evidence>
<dbReference type="InterPro" id="IPR011059">
    <property type="entry name" value="Metal-dep_hydrolase_composite"/>
</dbReference>
<dbReference type="Pfam" id="PF01979">
    <property type="entry name" value="Amidohydro_1"/>
    <property type="match status" value="1"/>
</dbReference>
<sequence>MAGLAERRGDPADSFWTWREWMYRFAERINPEQMYAIAAQLYGEMLEAGYTQVCEFHYLHHQPGGKPYADPSEMSQAIIRAAEDAGIGLTLLPVLYQTGGFDGRALNATQQRFGHTLDAYLALIERLQRQESHLLKIGIALHSLRAVPEDTLRALLPWLDGRELPIHIHIAEQMAEVRECEAVRGARPVQWLLDNLPVDARWCLVHATHMTTRETRALAKSKAVVSICPTTEANLGDGLFPFPEYLKAKGRWSVGSDSNVSVSAVEELRWLEYGQRLKHQQRNLAANDKQPDVGRFLLDGAAKGGWQAAGVAKRDDHIELDAEAPVLLQASPEDVAGRFVFAGNRPLVRRVCSHGVDRVLDGRHIFREPFYAGYRLALQQLLAG</sequence>
<keyword evidence="4" id="KW-0862">Zinc</keyword>
<name>A0A917CEF8_9GAMM</name>
<dbReference type="Gene3D" id="2.30.40.10">
    <property type="entry name" value="Urease, subunit C, domain 1"/>
    <property type="match status" value="1"/>
</dbReference>
<comment type="caution">
    <text evidence="6">The sequence shown here is derived from an EMBL/GenBank/DDBJ whole genome shotgun (WGS) entry which is preliminary data.</text>
</comment>
<dbReference type="GO" id="GO:0019239">
    <property type="term" value="F:deaminase activity"/>
    <property type="evidence" value="ECO:0007669"/>
    <property type="project" value="TreeGrafter"/>
</dbReference>
<keyword evidence="2" id="KW-0479">Metal-binding</keyword>
<reference evidence="6" key="1">
    <citation type="journal article" date="2014" name="Int. J. Syst. Evol. Microbiol.">
        <title>Complete genome sequence of Corynebacterium casei LMG S-19264T (=DSM 44701T), isolated from a smear-ripened cheese.</title>
        <authorList>
            <consortium name="US DOE Joint Genome Institute (JGI-PGF)"/>
            <person name="Walter F."/>
            <person name="Albersmeier A."/>
            <person name="Kalinowski J."/>
            <person name="Ruckert C."/>
        </authorList>
    </citation>
    <scope>NUCLEOTIDE SEQUENCE</scope>
    <source>
        <strain evidence="6">CGMCC 1.12726</strain>
    </source>
</reference>
<comment type="cofactor">
    <cofactor evidence="1">
        <name>Zn(2+)</name>
        <dbReference type="ChEBI" id="CHEBI:29105"/>
    </cofactor>
</comment>
<evidence type="ECO:0000256" key="2">
    <source>
        <dbReference type="ARBA" id="ARBA00022723"/>
    </source>
</evidence>
<dbReference type="InterPro" id="IPR032466">
    <property type="entry name" value="Metal_Hydrolase"/>
</dbReference>
<dbReference type="Proteomes" id="UP000632858">
    <property type="component" value="Unassembled WGS sequence"/>
</dbReference>
<dbReference type="PANTHER" id="PTHR11271:SF48">
    <property type="entry name" value="AMIDOHYDROLASE-RELATED DOMAIN-CONTAINING PROTEIN"/>
    <property type="match status" value="1"/>
</dbReference>
<dbReference type="NCBIfam" id="TIGR02022">
    <property type="entry name" value="hutF"/>
    <property type="match status" value="1"/>
</dbReference>
<protein>
    <submittedName>
        <fullName evidence="6">Formimidoylglutamate deiminase</fullName>
    </submittedName>
</protein>
<organism evidence="6 7">
    <name type="scientific">Arenimonas maotaiensis</name>
    <dbReference type="NCBI Taxonomy" id="1446479"/>
    <lineage>
        <taxon>Bacteria</taxon>
        <taxon>Pseudomonadati</taxon>
        <taxon>Pseudomonadota</taxon>
        <taxon>Gammaproteobacteria</taxon>
        <taxon>Lysobacterales</taxon>
        <taxon>Lysobacteraceae</taxon>
        <taxon>Arenimonas</taxon>
    </lineage>
</organism>
<dbReference type="EMBL" id="BMFO01000001">
    <property type="protein sequence ID" value="GGF84838.1"/>
    <property type="molecule type" value="Genomic_DNA"/>
</dbReference>
<dbReference type="InterPro" id="IPR010252">
    <property type="entry name" value="HutF"/>
</dbReference>
<dbReference type="PANTHER" id="PTHR11271">
    <property type="entry name" value="GUANINE DEAMINASE"/>
    <property type="match status" value="1"/>
</dbReference>
<gene>
    <name evidence="6" type="ORF">GCM10010960_03600</name>
</gene>
<keyword evidence="7" id="KW-1185">Reference proteome</keyword>
<evidence type="ECO:0000313" key="7">
    <source>
        <dbReference type="Proteomes" id="UP000632858"/>
    </source>
</evidence>
<keyword evidence="3" id="KW-0378">Hydrolase</keyword>
<dbReference type="InterPro" id="IPR051607">
    <property type="entry name" value="Metallo-dep_hydrolases"/>
</dbReference>
<dbReference type="SUPFAM" id="SSF51556">
    <property type="entry name" value="Metallo-dependent hydrolases"/>
    <property type="match status" value="1"/>
</dbReference>
<accession>A0A917CEF8</accession>
<proteinExistence type="predicted"/>
<dbReference type="NCBIfam" id="NF006684">
    <property type="entry name" value="PRK09229.1-5"/>
    <property type="match status" value="1"/>
</dbReference>
<evidence type="ECO:0000256" key="3">
    <source>
        <dbReference type="ARBA" id="ARBA00022801"/>
    </source>
</evidence>
<reference evidence="6" key="2">
    <citation type="submission" date="2020-09" db="EMBL/GenBank/DDBJ databases">
        <authorList>
            <person name="Sun Q."/>
            <person name="Zhou Y."/>
        </authorList>
    </citation>
    <scope>NUCLEOTIDE SEQUENCE</scope>
    <source>
        <strain evidence="6">CGMCC 1.12726</strain>
    </source>
</reference>
<dbReference type="InterPro" id="IPR006680">
    <property type="entry name" value="Amidohydro-rel"/>
</dbReference>
<evidence type="ECO:0000259" key="5">
    <source>
        <dbReference type="Pfam" id="PF01979"/>
    </source>
</evidence>
<dbReference type="GO" id="GO:0046872">
    <property type="term" value="F:metal ion binding"/>
    <property type="evidence" value="ECO:0007669"/>
    <property type="project" value="UniProtKB-KW"/>
</dbReference>
<dbReference type="AlphaFoldDB" id="A0A917CEF8"/>
<evidence type="ECO:0000313" key="6">
    <source>
        <dbReference type="EMBL" id="GGF84838.1"/>
    </source>
</evidence>